<sequence length="234" mass="26218">MGAPLSTRSAQVIDLETVRQRQQARKCLVRLAPELDGLEMVYQLAASPDTYYGLPILAWGLREDGNVVGLVPWMESLAACHELDSHESGFFVGYRDPETDEIFDTPPDHKYDELTAAASYFEYEASGDITLIQQLPDTLGTHALCMHHPNAPWQMKPVYGWRLYSDGSVEAMLADEQKATMTPILLGDKCLYDAHSQHQTVYFFQRHIANRILEEDPATLEALAMMVVPSSDSP</sequence>
<comment type="caution">
    <text evidence="1">The sequence shown here is derived from an EMBL/GenBank/DDBJ whole genome shotgun (WGS) entry which is preliminary data.</text>
</comment>
<name>A0ABQ1PKS6_9GAMM</name>
<protein>
    <submittedName>
        <fullName evidence="1">Uncharacterized protein</fullName>
    </submittedName>
</protein>
<dbReference type="Proteomes" id="UP000597301">
    <property type="component" value="Unassembled WGS sequence"/>
</dbReference>
<organism evidence="1 2">
    <name type="scientific">Vreelandella lutescens</name>
    <dbReference type="NCBI Taxonomy" id="1602943"/>
    <lineage>
        <taxon>Bacteria</taxon>
        <taxon>Pseudomonadati</taxon>
        <taxon>Pseudomonadota</taxon>
        <taxon>Gammaproteobacteria</taxon>
        <taxon>Oceanospirillales</taxon>
        <taxon>Halomonadaceae</taxon>
        <taxon>Vreelandella</taxon>
    </lineage>
</organism>
<accession>A0ABQ1PKS6</accession>
<evidence type="ECO:0000313" key="2">
    <source>
        <dbReference type="Proteomes" id="UP000597301"/>
    </source>
</evidence>
<reference evidence="2" key="1">
    <citation type="journal article" date="2019" name="Int. J. Syst. Evol. Microbiol.">
        <title>The Global Catalogue of Microorganisms (GCM) 10K type strain sequencing project: providing services to taxonomists for standard genome sequencing and annotation.</title>
        <authorList>
            <consortium name="The Broad Institute Genomics Platform"/>
            <consortium name="The Broad Institute Genome Sequencing Center for Infectious Disease"/>
            <person name="Wu L."/>
            <person name="Ma J."/>
        </authorList>
    </citation>
    <scope>NUCLEOTIDE SEQUENCE [LARGE SCALE GENOMIC DNA]</scope>
    <source>
        <strain evidence="2">CGMCC 1.15122</strain>
    </source>
</reference>
<dbReference type="EMBL" id="BMHM01000007">
    <property type="protein sequence ID" value="GGC98908.1"/>
    <property type="molecule type" value="Genomic_DNA"/>
</dbReference>
<proteinExistence type="predicted"/>
<keyword evidence="2" id="KW-1185">Reference proteome</keyword>
<evidence type="ECO:0000313" key="1">
    <source>
        <dbReference type="EMBL" id="GGC98908.1"/>
    </source>
</evidence>
<dbReference type="RefSeq" id="WP_188640483.1">
    <property type="nucleotide sequence ID" value="NZ_BMHM01000007.1"/>
</dbReference>
<gene>
    <name evidence="1" type="ORF">GCM10011382_31850</name>
</gene>